<organism evidence="1 2">
    <name type="scientific">Dacryopinax primogenitus (strain DJM 731)</name>
    <name type="common">Brown rot fungus</name>
    <dbReference type="NCBI Taxonomy" id="1858805"/>
    <lineage>
        <taxon>Eukaryota</taxon>
        <taxon>Fungi</taxon>
        <taxon>Dikarya</taxon>
        <taxon>Basidiomycota</taxon>
        <taxon>Agaricomycotina</taxon>
        <taxon>Dacrymycetes</taxon>
        <taxon>Dacrymycetales</taxon>
        <taxon>Dacrymycetaceae</taxon>
        <taxon>Dacryopinax</taxon>
    </lineage>
</organism>
<reference evidence="1 2" key="1">
    <citation type="journal article" date="2012" name="Science">
        <title>The Paleozoic origin of enzymatic lignin decomposition reconstructed from 31 fungal genomes.</title>
        <authorList>
            <person name="Floudas D."/>
            <person name="Binder M."/>
            <person name="Riley R."/>
            <person name="Barry K."/>
            <person name="Blanchette R.A."/>
            <person name="Henrissat B."/>
            <person name="Martinez A.T."/>
            <person name="Otillar R."/>
            <person name="Spatafora J.W."/>
            <person name="Yadav J.S."/>
            <person name="Aerts A."/>
            <person name="Benoit I."/>
            <person name="Boyd A."/>
            <person name="Carlson A."/>
            <person name="Copeland A."/>
            <person name="Coutinho P.M."/>
            <person name="de Vries R.P."/>
            <person name="Ferreira P."/>
            <person name="Findley K."/>
            <person name="Foster B."/>
            <person name="Gaskell J."/>
            <person name="Glotzer D."/>
            <person name="Gorecki P."/>
            <person name="Heitman J."/>
            <person name="Hesse C."/>
            <person name="Hori C."/>
            <person name="Igarashi K."/>
            <person name="Jurgens J.A."/>
            <person name="Kallen N."/>
            <person name="Kersten P."/>
            <person name="Kohler A."/>
            <person name="Kuees U."/>
            <person name="Kumar T.K.A."/>
            <person name="Kuo A."/>
            <person name="LaButti K."/>
            <person name="Larrondo L.F."/>
            <person name="Lindquist E."/>
            <person name="Ling A."/>
            <person name="Lombard V."/>
            <person name="Lucas S."/>
            <person name="Lundell T."/>
            <person name="Martin R."/>
            <person name="McLaughlin D.J."/>
            <person name="Morgenstern I."/>
            <person name="Morin E."/>
            <person name="Murat C."/>
            <person name="Nagy L.G."/>
            <person name="Nolan M."/>
            <person name="Ohm R.A."/>
            <person name="Patyshakuliyeva A."/>
            <person name="Rokas A."/>
            <person name="Ruiz-Duenas F.J."/>
            <person name="Sabat G."/>
            <person name="Salamov A."/>
            <person name="Samejima M."/>
            <person name="Schmutz J."/>
            <person name="Slot J.C."/>
            <person name="St John F."/>
            <person name="Stenlid J."/>
            <person name="Sun H."/>
            <person name="Sun S."/>
            <person name="Syed K."/>
            <person name="Tsang A."/>
            <person name="Wiebenga A."/>
            <person name="Young D."/>
            <person name="Pisabarro A."/>
            <person name="Eastwood D.C."/>
            <person name="Martin F."/>
            <person name="Cullen D."/>
            <person name="Grigoriev I.V."/>
            <person name="Hibbett D.S."/>
        </authorList>
    </citation>
    <scope>NUCLEOTIDE SEQUENCE [LARGE SCALE GENOMIC DNA]</scope>
    <source>
        <strain evidence="1 2">DJM-731 SS1</strain>
    </source>
</reference>
<dbReference type="AlphaFoldDB" id="M5FUZ3"/>
<evidence type="ECO:0000313" key="2">
    <source>
        <dbReference type="Proteomes" id="UP000030653"/>
    </source>
</evidence>
<keyword evidence="2" id="KW-1185">Reference proteome</keyword>
<accession>M5FUZ3</accession>
<gene>
    <name evidence="1" type="ORF">DACRYDRAFT_112066</name>
</gene>
<dbReference type="HOGENOM" id="CLU_110318_0_0_1"/>
<sequence>MAKPNTRKSAARLKDEHATMLKTAAAIIAQMHEDTEDPGFWPLVKYLDIKPFGNAVVLLLNCPQSALVHNLPEKWVQLFGLDQQEELAALSVLPKEDEEKDKDEKEFKAMLSGFLTSLVSLASPLVKPEKGKAKAKETMPAKAVMPCLDNGTMEMPLIPRACRRPTKVDSCNAGWMIEEMLAMLLLPMMDDAVVESFAAENLFVVLQACSFHGWGAAP</sequence>
<name>M5FUZ3_DACPD</name>
<dbReference type="GeneID" id="63684406"/>
<evidence type="ECO:0000313" key="1">
    <source>
        <dbReference type="EMBL" id="EJT97106.1"/>
    </source>
</evidence>
<dbReference type="EMBL" id="JH795878">
    <property type="protein sequence ID" value="EJT97106.1"/>
    <property type="molecule type" value="Genomic_DNA"/>
</dbReference>
<protein>
    <submittedName>
        <fullName evidence="1">Uncharacterized protein</fullName>
    </submittedName>
</protein>
<dbReference type="Proteomes" id="UP000030653">
    <property type="component" value="Unassembled WGS sequence"/>
</dbReference>
<dbReference type="RefSeq" id="XP_040624004.1">
    <property type="nucleotide sequence ID" value="XM_040769344.1"/>
</dbReference>
<proteinExistence type="predicted"/>